<evidence type="ECO:0000256" key="2">
    <source>
        <dbReference type="ARBA" id="ARBA00022670"/>
    </source>
</evidence>
<evidence type="ECO:0000256" key="1">
    <source>
        <dbReference type="ARBA" id="ARBA00011073"/>
    </source>
</evidence>
<dbReference type="PANTHER" id="PTHR43806">
    <property type="entry name" value="PEPTIDASE S8"/>
    <property type="match status" value="1"/>
</dbReference>
<dbReference type="InterPro" id="IPR000209">
    <property type="entry name" value="Peptidase_S8/S53_dom"/>
</dbReference>
<accession>A0ABV7ZF04</accession>
<reference evidence="9" key="1">
    <citation type="journal article" date="2019" name="Int. J. Syst. Evol. Microbiol.">
        <title>The Global Catalogue of Microorganisms (GCM) 10K type strain sequencing project: providing services to taxonomists for standard genome sequencing and annotation.</title>
        <authorList>
            <consortium name="The Broad Institute Genomics Platform"/>
            <consortium name="The Broad Institute Genome Sequencing Center for Infectious Disease"/>
            <person name="Wu L."/>
            <person name="Ma J."/>
        </authorList>
    </citation>
    <scope>NUCLEOTIDE SEQUENCE [LARGE SCALE GENOMIC DNA]</scope>
    <source>
        <strain evidence="9">CCTCC AB 2017081</strain>
    </source>
</reference>
<keyword evidence="2" id="KW-0645">Protease</keyword>
<keyword evidence="4" id="KW-0720">Serine protease</keyword>
<proteinExistence type="inferred from homology"/>
<keyword evidence="6" id="KW-0732">Signal</keyword>
<dbReference type="EMBL" id="JBHRZG010000024">
    <property type="protein sequence ID" value="MFC3835594.1"/>
    <property type="molecule type" value="Genomic_DNA"/>
</dbReference>
<keyword evidence="9" id="KW-1185">Reference proteome</keyword>
<gene>
    <name evidence="8" type="ORF">ACFOSB_22240</name>
</gene>
<dbReference type="Pfam" id="PF00082">
    <property type="entry name" value="Peptidase_S8"/>
    <property type="match status" value="1"/>
</dbReference>
<organism evidence="8 9">
    <name type="scientific">Deinococcus rufus</name>
    <dbReference type="NCBI Taxonomy" id="2136097"/>
    <lineage>
        <taxon>Bacteria</taxon>
        <taxon>Thermotogati</taxon>
        <taxon>Deinococcota</taxon>
        <taxon>Deinococci</taxon>
        <taxon>Deinococcales</taxon>
        <taxon>Deinococcaceae</taxon>
        <taxon>Deinococcus</taxon>
    </lineage>
</organism>
<evidence type="ECO:0000256" key="3">
    <source>
        <dbReference type="ARBA" id="ARBA00022801"/>
    </source>
</evidence>
<dbReference type="PROSITE" id="PS00138">
    <property type="entry name" value="SUBTILASE_SER"/>
    <property type="match status" value="1"/>
</dbReference>
<dbReference type="RefSeq" id="WP_322474452.1">
    <property type="nucleotide sequence ID" value="NZ_JBHRZG010000024.1"/>
</dbReference>
<dbReference type="Proteomes" id="UP001595803">
    <property type="component" value="Unassembled WGS sequence"/>
</dbReference>
<dbReference type="SUPFAM" id="SSF52743">
    <property type="entry name" value="Subtilisin-like"/>
    <property type="match status" value="1"/>
</dbReference>
<evidence type="ECO:0000256" key="5">
    <source>
        <dbReference type="SAM" id="MobiDB-lite"/>
    </source>
</evidence>
<evidence type="ECO:0000313" key="8">
    <source>
        <dbReference type="EMBL" id="MFC3835594.1"/>
    </source>
</evidence>
<feature type="signal peptide" evidence="6">
    <location>
        <begin position="1"/>
        <end position="29"/>
    </location>
</feature>
<dbReference type="InterPro" id="IPR023828">
    <property type="entry name" value="Peptidase_S8_Ser-AS"/>
</dbReference>
<dbReference type="InterPro" id="IPR036852">
    <property type="entry name" value="Peptidase_S8/S53_dom_sf"/>
</dbReference>
<evidence type="ECO:0000259" key="7">
    <source>
        <dbReference type="Pfam" id="PF00082"/>
    </source>
</evidence>
<name>A0ABV7ZF04_9DEIO</name>
<keyword evidence="3" id="KW-0378">Hydrolase</keyword>
<evidence type="ECO:0000256" key="4">
    <source>
        <dbReference type="ARBA" id="ARBA00022825"/>
    </source>
</evidence>
<dbReference type="Gene3D" id="3.40.50.200">
    <property type="entry name" value="Peptidase S8/S53 domain"/>
    <property type="match status" value="1"/>
</dbReference>
<protein>
    <submittedName>
        <fullName evidence="8">S8 family serine peptidase</fullName>
    </submittedName>
</protein>
<comment type="similarity">
    <text evidence="1">Belongs to the peptidase S8 family.</text>
</comment>
<sequence>MYPIIDFRPGVWRGVRALVLGLLVCVACAALTAARAQPAPAAAPAPFGLFPSVAAPGDPVWLTGSSGRAETGTIWVGGHPARLSRDPTSGWLTFTVPKTAAPGPQPVGGQAPPARGAAVLTVLPPGMAVEDVVLYVNPGAADDIRQQYVGRLKRLLDGCQRRCPQQLTAAIERLTSQVPFPELQPLGTAVPEPVTGRPGVRRLPAFRSPGPATPLLTMPGGNAAFRLEPLRSPAVVAGRSAGFCTQMAGLLRSASQGVPTGQVISLLTLLFAGDLSVDPTTAGHPYQTAIPYHNEQPRTVVETVLGIRQGSGAGVTIHVLDTASPTADDFTMDTPVLYYDLPPVANRPYHGRVVGEIAQAVAPDATVTLRQVCTLPGRAPGDCSTLETVNALCAVAQEARQGGRHVVNLSLGGAYPTLGLKLALREVAAVGVPTVASYGNRDDCVGHAPGDQCHHYPADWSDEFVTGMVPGSPTMLLSVAGWDIRDELQEFATYNRAVVIPWAQTPLPSVQAPGEFWSGGLPYFGTSFAAPVVSGVLAGWMSCRPGIPVVPLVTTPHQNPLASVVNACP</sequence>
<comment type="caution">
    <text evidence="8">The sequence shown here is derived from an EMBL/GenBank/DDBJ whole genome shotgun (WGS) entry which is preliminary data.</text>
</comment>
<dbReference type="InterPro" id="IPR050131">
    <property type="entry name" value="Peptidase_S8_subtilisin-like"/>
</dbReference>
<evidence type="ECO:0000256" key="6">
    <source>
        <dbReference type="SAM" id="SignalP"/>
    </source>
</evidence>
<feature type="domain" description="Peptidase S8/S53" evidence="7">
    <location>
        <begin position="359"/>
        <end position="546"/>
    </location>
</feature>
<evidence type="ECO:0000313" key="9">
    <source>
        <dbReference type="Proteomes" id="UP001595803"/>
    </source>
</evidence>
<dbReference type="PANTHER" id="PTHR43806:SF11">
    <property type="entry name" value="CEREVISIN-RELATED"/>
    <property type="match status" value="1"/>
</dbReference>
<feature type="region of interest" description="Disordered" evidence="5">
    <location>
        <begin position="184"/>
        <end position="213"/>
    </location>
</feature>
<feature type="chain" id="PRO_5046791494" evidence="6">
    <location>
        <begin position="30"/>
        <end position="569"/>
    </location>
</feature>